<sequence>MNNRYEGAGVTATPVTRSTQSFANSGGARTKCIRNASSREQIRSKNRFTSRSPVTLMARRCRSPMTGPLANVLTSVQRGILPRSDHLERTNGSRLTKQMYRANVCEGKVGMGRPRKSYADRIGGKLQKGQILSTWNRRDELAWRLMDISEQDRYANIVPHRSL</sequence>
<reference evidence="2 3" key="1">
    <citation type="journal article" date="2019" name="Commun. Biol.">
        <title>The bagworm genome reveals a unique fibroin gene that provides high tensile strength.</title>
        <authorList>
            <person name="Kono N."/>
            <person name="Nakamura H."/>
            <person name="Ohtoshi R."/>
            <person name="Tomita M."/>
            <person name="Numata K."/>
            <person name="Arakawa K."/>
        </authorList>
    </citation>
    <scope>NUCLEOTIDE SEQUENCE [LARGE SCALE GENOMIC DNA]</scope>
</reference>
<dbReference type="AlphaFoldDB" id="A0A4C1XQJ0"/>
<accession>A0A4C1XQJ0</accession>
<dbReference type="OrthoDB" id="425681at2759"/>
<feature type="region of interest" description="Disordered" evidence="1">
    <location>
        <begin position="1"/>
        <end position="28"/>
    </location>
</feature>
<comment type="caution">
    <text evidence="2">The sequence shown here is derived from an EMBL/GenBank/DDBJ whole genome shotgun (WGS) entry which is preliminary data.</text>
</comment>
<gene>
    <name evidence="2" type="ORF">EVAR_52097_1</name>
</gene>
<name>A0A4C1XQJ0_EUMVA</name>
<dbReference type="EMBL" id="BGZK01000926">
    <property type="protein sequence ID" value="GBP65323.1"/>
    <property type="molecule type" value="Genomic_DNA"/>
</dbReference>
<evidence type="ECO:0000256" key="1">
    <source>
        <dbReference type="SAM" id="MobiDB-lite"/>
    </source>
</evidence>
<keyword evidence="3" id="KW-1185">Reference proteome</keyword>
<proteinExistence type="predicted"/>
<protein>
    <submittedName>
        <fullName evidence="2">Uncharacterized protein</fullName>
    </submittedName>
</protein>
<evidence type="ECO:0000313" key="2">
    <source>
        <dbReference type="EMBL" id="GBP65323.1"/>
    </source>
</evidence>
<organism evidence="2 3">
    <name type="scientific">Eumeta variegata</name>
    <name type="common">Bagworm moth</name>
    <name type="synonym">Eumeta japonica</name>
    <dbReference type="NCBI Taxonomy" id="151549"/>
    <lineage>
        <taxon>Eukaryota</taxon>
        <taxon>Metazoa</taxon>
        <taxon>Ecdysozoa</taxon>
        <taxon>Arthropoda</taxon>
        <taxon>Hexapoda</taxon>
        <taxon>Insecta</taxon>
        <taxon>Pterygota</taxon>
        <taxon>Neoptera</taxon>
        <taxon>Endopterygota</taxon>
        <taxon>Lepidoptera</taxon>
        <taxon>Glossata</taxon>
        <taxon>Ditrysia</taxon>
        <taxon>Tineoidea</taxon>
        <taxon>Psychidae</taxon>
        <taxon>Oiketicinae</taxon>
        <taxon>Eumeta</taxon>
    </lineage>
</organism>
<feature type="compositionally biased region" description="Polar residues" evidence="1">
    <location>
        <begin position="13"/>
        <end position="24"/>
    </location>
</feature>
<dbReference type="Proteomes" id="UP000299102">
    <property type="component" value="Unassembled WGS sequence"/>
</dbReference>
<evidence type="ECO:0000313" key="3">
    <source>
        <dbReference type="Proteomes" id="UP000299102"/>
    </source>
</evidence>